<keyword evidence="1" id="KW-0732">Signal</keyword>
<dbReference type="EMBL" id="NDIQ01000001">
    <property type="protein sequence ID" value="PRT53394.1"/>
    <property type="molecule type" value="Genomic_DNA"/>
</dbReference>
<sequence length="450" mass="46868">MVRLSLFTLISYSAIGVFANATDLDTTLVSTSSTPCASVVTTVVFSQPTFCSCPNDGTLDALVQAEKGAKDSVDKIVLILQSANVNLSSVHEALVVLEDSMTGLANLVNGAACIGPDFVNVFSNIVQAIATCAGLIFDLATVNVLGSIEQIFELVKSVGNSVSAIVHGIKAIIENKDLLVCFGCQEVNALNNMLLVLEDVAKKIIPGFKLPQLPSCSGPTTTVLTVSGGCSAAPAPTISDTIGGSRQCTRIYTVSAPPLDPTLCPCSEDQTLNGVITDIQNVINFAKAILSILPPLPGVLGSLSSKVLPELVDSLIRFLNVLFGAGCLGSFAGPLLSALKDLLIRILSLVKLLQQVSQNPSGAVDTIVSVLTAVLKMFNSLTDQLFAVIESKSMKCFACSDINSLNSLISSVNEELSRLPVVSGIQISLFPSCDSSASILTNIVPCTVSA</sequence>
<dbReference type="AlphaFoldDB" id="A0A2T0FEI3"/>
<proteinExistence type="predicted"/>
<reference evidence="2 3" key="1">
    <citation type="submission" date="2017-04" db="EMBL/GenBank/DDBJ databases">
        <title>Genome sequencing of [Candida] sorbophila.</title>
        <authorList>
            <person name="Ahn J.O."/>
        </authorList>
    </citation>
    <scope>NUCLEOTIDE SEQUENCE [LARGE SCALE GENOMIC DNA]</scope>
    <source>
        <strain evidence="2 3">DS02</strain>
    </source>
</reference>
<dbReference type="GeneID" id="36514763"/>
<keyword evidence="3" id="KW-1185">Reference proteome</keyword>
<evidence type="ECO:0000256" key="1">
    <source>
        <dbReference type="SAM" id="SignalP"/>
    </source>
</evidence>
<accession>A0A2T0FEI3</accession>
<organism evidence="2 3">
    <name type="scientific">Wickerhamiella sorbophila</name>
    <dbReference type="NCBI Taxonomy" id="45607"/>
    <lineage>
        <taxon>Eukaryota</taxon>
        <taxon>Fungi</taxon>
        <taxon>Dikarya</taxon>
        <taxon>Ascomycota</taxon>
        <taxon>Saccharomycotina</taxon>
        <taxon>Dipodascomycetes</taxon>
        <taxon>Dipodascales</taxon>
        <taxon>Trichomonascaceae</taxon>
        <taxon>Wickerhamiella</taxon>
    </lineage>
</organism>
<name>A0A2T0FEI3_9ASCO</name>
<feature type="signal peptide" evidence="1">
    <location>
        <begin position="1"/>
        <end position="19"/>
    </location>
</feature>
<dbReference type="Proteomes" id="UP000238350">
    <property type="component" value="Unassembled WGS sequence"/>
</dbReference>
<evidence type="ECO:0000313" key="3">
    <source>
        <dbReference type="Proteomes" id="UP000238350"/>
    </source>
</evidence>
<dbReference type="RefSeq" id="XP_024663340.1">
    <property type="nucleotide sequence ID" value="XM_024807572.1"/>
</dbReference>
<evidence type="ECO:0000313" key="2">
    <source>
        <dbReference type="EMBL" id="PRT53394.1"/>
    </source>
</evidence>
<gene>
    <name evidence="2" type="ORF">B9G98_01014</name>
</gene>
<comment type="caution">
    <text evidence="2">The sequence shown here is derived from an EMBL/GenBank/DDBJ whole genome shotgun (WGS) entry which is preliminary data.</text>
</comment>
<feature type="chain" id="PRO_5015573487" evidence="1">
    <location>
        <begin position="20"/>
        <end position="450"/>
    </location>
</feature>
<protein>
    <submittedName>
        <fullName evidence="2">Uncharacterized protein</fullName>
    </submittedName>
</protein>